<feature type="non-terminal residue" evidence="1">
    <location>
        <position position="1"/>
    </location>
</feature>
<comment type="caution">
    <text evidence="1">The sequence shown here is derived from an EMBL/GenBank/DDBJ whole genome shotgun (WGS) entry which is preliminary data.</text>
</comment>
<dbReference type="EMBL" id="CAJVPU010003052">
    <property type="protein sequence ID" value="CAG8512115.1"/>
    <property type="molecule type" value="Genomic_DNA"/>
</dbReference>
<sequence length="101" mass="11537">ILPNSNSSTIETAIEEQQNLENNNLEDLWQILESETANSISGLAAYINDNEIVLTEEMLNDKQIIDLAIWSVEFEDSLSDEELDLINYKDENTSWYAILLV</sequence>
<organism evidence="1 2">
    <name type="scientific">Dentiscutata heterogama</name>
    <dbReference type="NCBI Taxonomy" id="1316150"/>
    <lineage>
        <taxon>Eukaryota</taxon>
        <taxon>Fungi</taxon>
        <taxon>Fungi incertae sedis</taxon>
        <taxon>Mucoromycota</taxon>
        <taxon>Glomeromycotina</taxon>
        <taxon>Glomeromycetes</taxon>
        <taxon>Diversisporales</taxon>
        <taxon>Gigasporaceae</taxon>
        <taxon>Dentiscutata</taxon>
    </lineage>
</organism>
<protein>
    <submittedName>
        <fullName evidence="1">15006_t:CDS:1</fullName>
    </submittedName>
</protein>
<evidence type="ECO:0000313" key="1">
    <source>
        <dbReference type="EMBL" id="CAG8512115.1"/>
    </source>
</evidence>
<evidence type="ECO:0000313" key="2">
    <source>
        <dbReference type="Proteomes" id="UP000789702"/>
    </source>
</evidence>
<name>A0ACA9L8Z2_9GLOM</name>
<dbReference type="Proteomes" id="UP000789702">
    <property type="component" value="Unassembled WGS sequence"/>
</dbReference>
<reference evidence="1" key="1">
    <citation type="submission" date="2021-06" db="EMBL/GenBank/DDBJ databases">
        <authorList>
            <person name="Kallberg Y."/>
            <person name="Tangrot J."/>
            <person name="Rosling A."/>
        </authorList>
    </citation>
    <scope>NUCLEOTIDE SEQUENCE</scope>
    <source>
        <strain evidence="1">IL203A</strain>
    </source>
</reference>
<accession>A0ACA9L8Z2</accession>
<gene>
    <name evidence="1" type="ORF">DHETER_LOCUS3509</name>
</gene>
<keyword evidence="2" id="KW-1185">Reference proteome</keyword>
<proteinExistence type="predicted"/>